<reference evidence="8" key="1">
    <citation type="submission" date="2017-01" db="EMBL/GenBank/DDBJ databases">
        <title>Draft genome of the species Salinivibrio costicola subsp. alcaliphilus.</title>
        <authorList>
            <person name="Lopez-Hermoso C."/>
            <person name="De La Haba R."/>
            <person name="Sanchez-Porro C."/>
            <person name="Ventosa A."/>
        </authorList>
    </citation>
    <scope>NUCLEOTIDE SEQUENCE [LARGE SCALE GENOMIC DNA]</scope>
    <source>
        <strain evidence="8">CBH448</strain>
    </source>
</reference>
<organism evidence="7 8">
    <name type="scientific">Salinivibrio costicola subsp. alcaliphilus</name>
    <dbReference type="NCBI Taxonomy" id="272773"/>
    <lineage>
        <taxon>Bacteria</taxon>
        <taxon>Pseudomonadati</taxon>
        <taxon>Pseudomonadota</taxon>
        <taxon>Gammaproteobacteria</taxon>
        <taxon>Vibrionales</taxon>
        <taxon>Vibrionaceae</taxon>
        <taxon>Salinivibrio</taxon>
    </lineage>
</organism>
<evidence type="ECO:0000256" key="3">
    <source>
        <dbReference type="ARBA" id="ARBA00022827"/>
    </source>
</evidence>
<keyword evidence="3 5" id="KW-0274">FAD</keyword>
<dbReference type="InterPro" id="IPR016169">
    <property type="entry name" value="FAD-bd_PCMH_sub2"/>
</dbReference>
<comment type="catalytic activity">
    <reaction evidence="5">
        <text>(R)-lactate + a quinone = a quinol + pyruvate</text>
        <dbReference type="Rhea" id="RHEA:51468"/>
        <dbReference type="ChEBI" id="CHEBI:15361"/>
        <dbReference type="ChEBI" id="CHEBI:16004"/>
        <dbReference type="ChEBI" id="CHEBI:24646"/>
        <dbReference type="ChEBI" id="CHEBI:132124"/>
        <dbReference type="EC" id="1.1.5.12"/>
    </reaction>
</comment>
<comment type="cofactor">
    <cofactor evidence="1 5">
        <name>FAD</name>
        <dbReference type="ChEBI" id="CHEBI:57692"/>
    </cofactor>
</comment>
<comment type="subcellular location">
    <subcellularLocation>
        <location evidence="5">Cell inner membrane</location>
        <topology evidence="5">Peripheral membrane protein</topology>
        <orientation evidence="5">Cytoplasmic side</orientation>
    </subcellularLocation>
</comment>
<keyword evidence="5" id="KW-0997">Cell inner membrane</keyword>
<keyword evidence="5" id="KW-0874">Quinone</keyword>
<dbReference type="InterPro" id="IPR051264">
    <property type="entry name" value="FAD-oxidored/transferase_4"/>
</dbReference>
<evidence type="ECO:0000313" key="7">
    <source>
        <dbReference type="EMBL" id="OOF35012.1"/>
    </source>
</evidence>
<dbReference type="InterPro" id="IPR016166">
    <property type="entry name" value="FAD-bd_PCMH"/>
</dbReference>
<dbReference type="Gene3D" id="3.30.465.10">
    <property type="match status" value="1"/>
</dbReference>
<name>A0ABX3KU76_SALCS</name>
<comment type="function">
    <text evidence="5">Catalyzes the oxidation of D-lactate to pyruvate.</text>
</comment>
<keyword evidence="8" id="KW-1185">Reference proteome</keyword>
<evidence type="ECO:0000256" key="5">
    <source>
        <dbReference type="HAMAP-Rule" id="MF_02092"/>
    </source>
</evidence>
<dbReference type="EMBL" id="MUFR01000005">
    <property type="protein sequence ID" value="OOF35012.1"/>
    <property type="molecule type" value="Genomic_DNA"/>
</dbReference>
<evidence type="ECO:0000313" key="8">
    <source>
        <dbReference type="Proteomes" id="UP000189431"/>
    </source>
</evidence>
<evidence type="ECO:0000256" key="1">
    <source>
        <dbReference type="ARBA" id="ARBA00001974"/>
    </source>
</evidence>
<dbReference type="NCBIfam" id="NF008387">
    <property type="entry name" value="PRK11183.1"/>
    <property type="match status" value="1"/>
</dbReference>
<dbReference type="PIRSF" id="PIRSF000101">
    <property type="entry name" value="D-lactate_dh"/>
    <property type="match status" value="1"/>
</dbReference>
<dbReference type="HAMAP" id="MF_02092">
    <property type="entry name" value="DLDH_Dld"/>
    <property type="match status" value="1"/>
</dbReference>
<evidence type="ECO:0000259" key="6">
    <source>
        <dbReference type="PROSITE" id="PS51387"/>
    </source>
</evidence>
<dbReference type="Proteomes" id="UP000189431">
    <property type="component" value="Unassembled WGS sequence"/>
</dbReference>
<dbReference type="InterPro" id="IPR016164">
    <property type="entry name" value="FAD-linked_Oxase-like_C"/>
</dbReference>
<dbReference type="Pfam" id="PF09330">
    <property type="entry name" value="Lact-deh-memb"/>
    <property type="match status" value="1"/>
</dbReference>
<keyword evidence="4 5" id="KW-0560">Oxidoreductase</keyword>
<feature type="binding site" evidence="5">
    <location>
        <position position="163"/>
    </location>
    <ligand>
        <name>FAD</name>
        <dbReference type="ChEBI" id="CHEBI:57692"/>
    </ligand>
</feature>
<dbReference type="InterPro" id="IPR016173">
    <property type="entry name" value="D-lactate_DH_C-sub2"/>
</dbReference>
<dbReference type="Pfam" id="PF01565">
    <property type="entry name" value="FAD_binding_4"/>
    <property type="match status" value="1"/>
</dbReference>
<keyword evidence="2 5" id="KW-0285">Flavoprotein</keyword>
<dbReference type="Gene3D" id="3.30.1370.20">
    <property type="entry name" value="D-lactate dehydrogenase, cap domain, subdomain 2"/>
    <property type="match status" value="1"/>
</dbReference>
<keyword evidence="5" id="KW-1003">Cell membrane</keyword>
<protein>
    <recommendedName>
        <fullName evidence="5">Quinone-dependent D-lactate dehydrogenase</fullName>
        <ecNumber evidence="5">1.1.5.12</ecNumber>
    </recommendedName>
    <alternativeName>
        <fullName evidence="5">D-lactate dehydrogenase</fullName>
        <shortName evidence="5">D-LDH</shortName>
    </alternativeName>
</protein>
<dbReference type="PROSITE" id="PS51387">
    <property type="entry name" value="FAD_PCMH"/>
    <property type="match status" value="1"/>
</dbReference>
<dbReference type="InterPro" id="IPR015409">
    <property type="entry name" value="Lactate_DH_C"/>
</dbReference>
<feature type="binding site" evidence="5">
    <location>
        <begin position="79"/>
        <end position="83"/>
    </location>
    <ligand>
        <name>FAD</name>
        <dbReference type="ChEBI" id="CHEBI:57692"/>
    </ligand>
</feature>
<dbReference type="InterPro" id="IPR006094">
    <property type="entry name" value="Oxid_FAD_bind_N"/>
</dbReference>
<dbReference type="SUPFAM" id="SSF55103">
    <property type="entry name" value="FAD-linked oxidases, C-terminal domain"/>
    <property type="match status" value="1"/>
</dbReference>
<dbReference type="PANTHER" id="PTHR43716:SF1">
    <property type="entry name" value="D-2-HYDROXYGLUTARATE DEHYDROGENASE, MITOCHONDRIAL"/>
    <property type="match status" value="1"/>
</dbReference>
<sequence>MNTPSRLSSTQQQTFLSTLTDIVGNDNLLTDKSQTQHYRMGWRSGGGSALAVIFPTSLVMQWRVLQACVAADVVMIMQAANTGLTEGSTPKGDDYDRDVVIINTTRLDGLQLIDDGKQVISFPGTTLHHLEKTLRPHHRAPHSVIGSSCIGASIVGGVANNSGGALVKRGPAYTEYSLFAQLTEHGELVLVNHLGIALGDDPETILSRVEKGDYRREDVVFDDRKASAHDYEHILRDVDADSPARYNADKRRLHEVSGCAGKLAVFAVRLDTYPIPEREQVFYLGTNDPDVFNTLRRRVLSELSHLPEVGEYMHRDAFNIAERYGKDVFLAIGQLGTDSIPKMFALKAQITAWLDKVPLLPKSLPDKVMQYASQLFPQHLPKRMLAFRDRYEHHLIVKASDEGINEISAFLSRFFAEHPDSDYFACNADEAKKAMLHRFAAAGAAIRYHIMHHRDSEDILALDIALKRNETEWQEHLPEEIEQNIVTKLYYGHFFCHVFHQDYVIKKGADVAAIKAKMLAQLETRGAKYPAEHNVGHLYAAEPDLANFYHQLDPTNSFNPGIGKTGKKKYSTDCQCLDHQLRHPTSDTVTKTATSGSSTTASH</sequence>
<proteinExistence type="inferred from homology"/>
<feature type="binding site" evidence="5">
    <location>
        <position position="265"/>
    </location>
    <ligand>
        <name>FAD</name>
        <dbReference type="ChEBI" id="CHEBI:57692"/>
    </ligand>
</feature>
<dbReference type="SUPFAM" id="SSF56176">
    <property type="entry name" value="FAD-binding/transporter-associated domain-like"/>
    <property type="match status" value="1"/>
</dbReference>
<dbReference type="RefSeq" id="WP_077669095.1">
    <property type="nucleotide sequence ID" value="NZ_MUFR01000005.1"/>
</dbReference>
<gene>
    <name evidence="5" type="primary">dld</name>
    <name evidence="7" type="ORF">BZJ21_03020</name>
</gene>
<dbReference type="EC" id="1.1.5.12" evidence="5"/>
<keyword evidence="5" id="KW-0472">Membrane</keyword>
<feature type="binding site" evidence="5">
    <location>
        <position position="146"/>
    </location>
    <ligand>
        <name>FAD</name>
        <dbReference type="ChEBI" id="CHEBI:57692"/>
    </ligand>
</feature>
<dbReference type="PANTHER" id="PTHR43716">
    <property type="entry name" value="D-2-HYDROXYGLUTARATE DEHYDROGENASE, MITOCHONDRIAL"/>
    <property type="match status" value="1"/>
</dbReference>
<accession>A0ABX3KU76</accession>
<dbReference type="InterPro" id="IPR016167">
    <property type="entry name" value="FAD-bd_PCMH_sub1"/>
</dbReference>
<dbReference type="InterPro" id="IPR012256">
    <property type="entry name" value="D_lactate_DH"/>
</dbReference>
<feature type="binding site" evidence="5">
    <location>
        <position position="153"/>
    </location>
    <ligand>
        <name>FAD</name>
        <dbReference type="ChEBI" id="CHEBI:57692"/>
    </ligand>
</feature>
<feature type="domain" description="FAD-binding PCMH-type" evidence="6">
    <location>
        <begin position="45"/>
        <end position="244"/>
    </location>
</feature>
<dbReference type="InterPro" id="IPR036318">
    <property type="entry name" value="FAD-bd_PCMH-like_sf"/>
</dbReference>
<evidence type="ECO:0000256" key="2">
    <source>
        <dbReference type="ARBA" id="ARBA00022630"/>
    </source>
</evidence>
<dbReference type="Gene3D" id="3.30.43.10">
    <property type="entry name" value="Uridine Diphospho-n-acetylenolpyruvylglucosamine Reductase, domain 2"/>
    <property type="match status" value="1"/>
</dbReference>
<comment type="caution">
    <text evidence="7">The sequence shown here is derived from an EMBL/GenBank/DDBJ whole genome shotgun (WGS) entry which is preliminary data.</text>
</comment>
<dbReference type="InterPro" id="IPR016172">
    <property type="entry name" value="D-lactate_DH_C-sub1"/>
</dbReference>
<comment type="similarity">
    <text evidence="5">Belongs to the quinone-dependent D-lactate dehydrogenase family.</text>
</comment>
<dbReference type="Gene3D" id="3.30.70.610">
    <property type="entry name" value="D-lactate dehydrogenase, cap domain, subdomain 1"/>
    <property type="match status" value="1"/>
</dbReference>
<feature type="binding site" evidence="5">
    <location>
        <begin position="87"/>
        <end position="88"/>
    </location>
    <ligand>
        <name>FAD</name>
        <dbReference type="ChEBI" id="CHEBI:57692"/>
    </ligand>
</feature>
<evidence type="ECO:0000256" key="4">
    <source>
        <dbReference type="ARBA" id="ARBA00023002"/>
    </source>
</evidence>